<dbReference type="RefSeq" id="WP_130554868.1">
    <property type="nucleotide sequence ID" value="NZ_SHGT01000018.1"/>
</dbReference>
<sequence>MKNWMDYFKPHIVDRGCSLFLDDAVQGLEEVGEGYYALVSGSQVYQVEIDLEHGQLVSMWCECPHAQEMNHCKHMAAVLFAISELESQPVVKGKDVSLAQLLDKLTVEQLRAFVLELAQEDRELANRIQLRFTAQLTSQQVENVKKAIIDLGLPFEDRYKGYIEYKRTGDYEQAVTKAMHQYLQPLLDRCEYANFLAISDAFYHQICRQELDDSDGTTGSLLYRLAGYWKKLLTVAPYSIVQVLLDWCLEKLNGYEVAEDLLMEFVEMEFQEEQFLQQKLTYFQADLQAIIEKGDMSSWSWKFRRDRIALLCYRLQVQLGSSEADLLNFQANHWEVAGLRKLAIAQAVENQQLERAVYLLQESKRLDAQYRGLVSDYSRQLREIYWSQGQDDKVREELLEMIFSAGDTDLKLIEELQDFVSIEEWQSYLDDLLKDRRFQSQQLKLLQLADRPQELLDCITTSYWFLENLDRFEDYLSEKLPEQLRDAYTQAVCQQMEVANSRNRYRQLARYLAKIASLPDGETVSESLRALWKDQYPRRKAMIEELDAVRW</sequence>
<evidence type="ECO:0000313" key="4">
    <source>
        <dbReference type="Proteomes" id="UP000291525"/>
    </source>
</evidence>
<keyword evidence="1" id="KW-0862">Zinc</keyword>
<protein>
    <recommendedName>
        <fullName evidence="2">SWIM-type domain-containing protein</fullName>
    </recommendedName>
</protein>
<dbReference type="EMBL" id="SHGT01000018">
    <property type="protein sequence ID" value="TAA13628.1"/>
    <property type="molecule type" value="Genomic_DNA"/>
</dbReference>
<evidence type="ECO:0000256" key="1">
    <source>
        <dbReference type="PROSITE-ProRule" id="PRU00325"/>
    </source>
</evidence>
<dbReference type="AlphaFoldDB" id="A0A4Q8L1T5"/>
<dbReference type="PROSITE" id="PS50966">
    <property type="entry name" value="ZF_SWIM"/>
    <property type="match status" value="1"/>
</dbReference>
<dbReference type="Proteomes" id="UP000291525">
    <property type="component" value="Unassembled WGS sequence"/>
</dbReference>
<organism evidence="3 4">
    <name type="scientific">Streptococcus parasuis</name>
    <dbReference type="NCBI Taxonomy" id="1501662"/>
    <lineage>
        <taxon>Bacteria</taxon>
        <taxon>Bacillati</taxon>
        <taxon>Bacillota</taxon>
        <taxon>Bacilli</taxon>
        <taxon>Lactobacillales</taxon>
        <taxon>Streptococcaceae</taxon>
        <taxon>Streptococcus</taxon>
    </lineage>
</organism>
<reference evidence="3 4" key="1">
    <citation type="submission" date="2019-02" db="EMBL/GenBank/DDBJ databases">
        <title>First genome of the species Streptococcus parasuis.</title>
        <authorList>
            <person name="Stevens M.J.A."/>
            <person name="Stephan R."/>
        </authorList>
    </citation>
    <scope>NUCLEOTIDE SEQUENCE [LARGE SCALE GENOMIC DNA]</scope>
    <source>
        <strain evidence="3 4">4253</strain>
    </source>
</reference>
<evidence type="ECO:0000259" key="2">
    <source>
        <dbReference type="PROSITE" id="PS50966"/>
    </source>
</evidence>
<dbReference type="OrthoDB" id="9760715at2"/>
<evidence type="ECO:0000313" key="3">
    <source>
        <dbReference type="EMBL" id="TAA13628.1"/>
    </source>
</evidence>
<gene>
    <name evidence="3" type="ORF">EXW74_04400</name>
</gene>
<dbReference type="InterPro" id="IPR007527">
    <property type="entry name" value="Znf_SWIM"/>
</dbReference>
<comment type="caution">
    <text evidence="3">The sequence shown here is derived from an EMBL/GenBank/DDBJ whole genome shotgun (WGS) entry which is preliminary data.</text>
</comment>
<proteinExistence type="predicted"/>
<name>A0A4Q8L1T5_9STRE</name>
<accession>A0A4Q8L1T5</accession>
<feature type="domain" description="SWIM-type" evidence="2">
    <location>
        <begin position="45"/>
        <end position="83"/>
    </location>
</feature>
<keyword evidence="1" id="KW-0479">Metal-binding</keyword>
<dbReference type="GO" id="GO:0008270">
    <property type="term" value="F:zinc ion binding"/>
    <property type="evidence" value="ECO:0007669"/>
    <property type="project" value="UniProtKB-KW"/>
</dbReference>
<keyword evidence="1" id="KW-0863">Zinc-finger</keyword>